<evidence type="ECO:0000256" key="1">
    <source>
        <dbReference type="SAM" id="SignalP"/>
    </source>
</evidence>
<name>V9W4H5_9BACL</name>
<evidence type="ECO:0000313" key="2">
    <source>
        <dbReference type="EMBL" id="AHD04535.1"/>
    </source>
</evidence>
<proteinExistence type="predicted"/>
<organism evidence="2 3">
    <name type="scientific">Paenibacillus larvae subsp. larvae DSM 25430</name>
    <dbReference type="NCBI Taxonomy" id="697284"/>
    <lineage>
        <taxon>Bacteria</taxon>
        <taxon>Bacillati</taxon>
        <taxon>Bacillota</taxon>
        <taxon>Bacilli</taxon>
        <taxon>Bacillales</taxon>
        <taxon>Paenibacillaceae</taxon>
        <taxon>Paenibacillus</taxon>
    </lineage>
</organism>
<protein>
    <recommendedName>
        <fullName evidence="4">DUF3221 domain-containing protein</fullName>
    </recommendedName>
</protein>
<dbReference type="RefSeq" id="WP_024093305.1">
    <property type="nucleotide sequence ID" value="NC_023134.1"/>
</dbReference>
<dbReference type="KEGG" id="plv:ERIC2_c06960"/>
<dbReference type="EMBL" id="CP003355">
    <property type="protein sequence ID" value="AHD04535.1"/>
    <property type="molecule type" value="Genomic_DNA"/>
</dbReference>
<dbReference type="AlphaFoldDB" id="V9W4H5"/>
<feature type="signal peptide" evidence="1">
    <location>
        <begin position="1"/>
        <end position="29"/>
    </location>
</feature>
<keyword evidence="3" id="KW-1185">Reference proteome</keyword>
<dbReference type="HOGENOM" id="CLU_157748_0_0_9"/>
<evidence type="ECO:0000313" key="3">
    <source>
        <dbReference type="Proteomes" id="UP000029431"/>
    </source>
</evidence>
<evidence type="ECO:0008006" key="4">
    <source>
        <dbReference type="Google" id="ProtNLM"/>
    </source>
</evidence>
<sequence length="132" mass="14399">MITRKKLVAVATTLTLALGLTAGLTPAFAHSDESSLKRTSLSSASKQEQFSFTGYIMTVGDKYMTVADTPTKEEALQGNWRDLVNQGKILIVPVPKNEVYIVGDKVNVYFQAMTKSLPPIAIKLSPYNCVKS</sequence>
<gene>
    <name evidence="2" type="ORF">ERIC2_c06960</name>
</gene>
<dbReference type="Proteomes" id="UP000029431">
    <property type="component" value="Chromosome"/>
</dbReference>
<feature type="chain" id="PRO_5030179035" description="DUF3221 domain-containing protein" evidence="1">
    <location>
        <begin position="30"/>
        <end position="132"/>
    </location>
</feature>
<keyword evidence="1" id="KW-0732">Signal</keyword>
<accession>V9W4H5</accession>
<dbReference type="eggNOG" id="ENOG5033XAK">
    <property type="taxonomic scope" value="Bacteria"/>
</dbReference>
<reference evidence="2 3" key="1">
    <citation type="journal article" date="2014" name="PLoS ONE">
        <title>How to Kill the Honey Bee Larva: Genomic Potential and Virulence Mechanisms of Paenibacillus larvae.</title>
        <authorList>
            <person name="Djukic M."/>
            <person name="Brzuszkiewicz E."/>
            <person name="Funfhaus A."/>
            <person name="Voss J."/>
            <person name="Gollnow K."/>
            <person name="Poppinga L."/>
            <person name="Liesegang H."/>
            <person name="Garcia-Gonzalez E."/>
            <person name="Genersch E."/>
            <person name="Daniel R."/>
        </authorList>
    </citation>
    <scope>NUCLEOTIDE SEQUENCE [LARGE SCALE GENOMIC DNA]</scope>
    <source>
        <strain evidence="2 3">DSM 25430</strain>
    </source>
</reference>